<dbReference type="Gene3D" id="3.40.50.1820">
    <property type="entry name" value="alpha/beta hydrolase"/>
    <property type="match status" value="1"/>
</dbReference>
<evidence type="ECO:0000313" key="2">
    <source>
        <dbReference type="EMBL" id="EEF26953.1"/>
    </source>
</evidence>
<keyword evidence="2" id="KW-0645">Protease</keyword>
<dbReference type="MEROPS" id="S10.A17"/>
<dbReference type="STRING" id="3988.B9TB11"/>
<dbReference type="InParanoid" id="B9TB11"/>
<dbReference type="PANTHER" id="PTHR11802">
    <property type="entry name" value="SERINE PROTEASE FAMILY S10 SERINE CARBOXYPEPTIDASE"/>
    <property type="match status" value="1"/>
</dbReference>
<dbReference type="GO" id="GO:0006508">
    <property type="term" value="P:proteolysis"/>
    <property type="evidence" value="ECO:0007669"/>
    <property type="project" value="InterPro"/>
</dbReference>
<comment type="similarity">
    <text evidence="1">Belongs to the peptidase S10 family.</text>
</comment>
<dbReference type="SUPFAM" id="SSF53474">
    <property type="entry name" value="alpha/beta-Hydrolases"/>
    <property type="match status" value="1"/>
</dbReference>
<evidence type="ECO:0000256" key="1">
    <source>
        <dbReference type="ARBA" id="ARBA00009431"/>
    </source>
</evidence>
<organism evidence="2 3">
    <name type="scientific">Ricinus communis</name>
    <name type="common">Castor bean</name>
    <dbReference type="NCBI Taxonomy" id="3988"/>
    <lineage>
        <taxon>Eukaryota</taxon>
        <taxon>Viridiplantae</taxon>
        <taxon>Streptophyta</taxon>
        <taxon>Embryophyta</taxon>
        <taxon>Tracheophyta</taxon>
        <taxon>Spermatophyta</taxon>
        <taxon>Magnoliopsida</taxon>
        <taxon>eudicotyledons</taxon>
        <taxon>Gunneridae</taxon>
        <taxon>Pentapetalae</taxon>
        <taxon>rosids</taxon>
        <taxon>fabids</taxon>
        <taxon>Malpighiales</taxon>
        <taxon>Euphorbiaceae</taxon>
        <taxon>Acalyphoideae</taxon>
        <taxon>Acalypheae</taxon>
        <taxon>Ricinus</taxon>
    </lineage>
</organism>
<sequence>MTRDICIIQVLEPNCQIARPRTKGAQGRRTLDEEDLQDLNISGLNKSAYWCRSYYYVLSDIWANNKRVREALHVREGTTGVWTRCNFSVAYTKSVTSTIDYHKYFSKQNLRALVYSGDHDMNIPHIATQNWDSYAQLEHQ</sequence>
<dbReference type="Proteomes" id="UP000008311">
    <property type="component" value="Unassembled WGS sequence"/>
</dbReference>
<accession>B9TB11</accession>
<dbReference type="Pfam" id="PF00450">
    <property type="entry name" value="Peptidase_S10"/>
    <property type="match status" value="1"/>
</dbReference>
<dbReference type="EMBL" id="EQ976100">
    <property type="protein sequence ID" value="EEF26953.1"/>
    <property type="molecule type" value="Genomic_DNA"/>
</dbReference>
<proteinExistence type="inferred from homology"/>
<dbReference type="GO" id="GO:0004185">
    <property type="term" value="F:serine-type carboxypeptidase activity"/>
    <property type="evidence" value="ECO:0007669"/>
    <property type="project" value="InterPro"/>
</dbReference>
<reference evidence="3" key="1">
    <citation type="journal article" date="2010" name="Nat. Biotechnol.">
        <title>Draft genome sequence of the oilseed species Ricinus communis.</title>
        <authorList>
            <person name="Chan A.P."/>
            <person name="Crabtree J."/>
            <person name="Zhao Q."/>
            <person name="Lorenzi H."/>
            <person name="Orvis J."/>
            <person name="Puiu D."/>
            <person name="Melake-Berhan A."/>
            <person name="Jones K.M."/>
            <person name="Redman J."/>
            <person name="Chen G."/>
            <person name="Cahoon E.B."/>
            <person name="Gedil M."/>
            <person name="Stanke M."/>
            <person name="Haas B.J."/>
            <person name="Wortman J.R."/>
            <person name="Fraser-Liggett C.M."/>
            <person name="Ravel J."/>
            <person name="Rabinowicz P.D."/>
        </authorList>
    </citation>
    <scope>NUCLEOTIDE SEQUENCE [LARGE SCALE GENOMIC DNA]</scope>
    <source>
        <strain evidence="3">cv. Hale</strain>
    </source>
</reference>
<dbReference type="InterPro" id="IPR029058">
    <property type="entry name" value="AB_hydrolase_fold"/>
</dbReference>
<dbReference type="eggNOG" id="KOG1282">
    <property type="taxonomic scope" value="Eukaryota"/>
</dbReference>
<dbReference type="PANTHER" id="PTHR11802:SF413">
    <property type="entry name" value="PEPTIDASE S10, SERINE CARBOXYPEPTIDASE, ALPHA_BETA HYDROLASE-RELATED"/>
    <property type="match status" value="1"/>
</dbReference>
<keyword evidence="3" id="KW-1185">Reference proteome</keyword>
<protein>
    <submittedName>
        <fullName evidence="2">Serine carboxypeptidase, putative</fullName>
    </submittedName>
</protein>
<dbReference type="InterPro" id="IPR001563">
    <property type="entry name" value="Peptidase_S10"/>
</dbReference>
<name>B9TB11_RICCO</name>
<keyword evidence="2" id="KW-0121">Carboxypeptidase</keyword>
<keyword evidence="2" id="KW-0378">Hydrolase</keyword>
<dbReference type="AlphaFoldDB" id="B9TB11"/>
<gene>
    <name evidence="2" type="ORF">RCOM_1995380</name>
</gene>
<evidence type="ECO:0000313" key="3">
    <source>
        <dbReference type="Proteomes" id="UP000008311"/>
    </source>
</evidence>